<dbReference type="Proteomes" id="UP000587415">
    <property type="component" value="Unassembled WGS sequence"/>
</dbReference>
<dbReference type="RefSeq" id="WP_168048126.1">
    <property type="nucleotide sequence ID" value="NZ_JAATJM010000002.1"/>
</dbReference>
<dbReference type="AlphaFoldDB" id="A0A7X5YLG8"/>
<dbReference type="EMBL" id="JAATJM010000002">
    <property type="protein sequence ID" value="NJC42146.1"/>
    <property type="molecule type" value="Genomic_DNA"/>
</dbReference>
<evidence type="ECO:0000313" key="3">
    <source>
        <dbReference type="Proteomes" id="UP000587415"/>
    </source>
</evidence>
<accession>A0A7X5YLG8</accession>
<dbReference type="InterPro" id="IPR028087">
    <property type="entry name" value="Tad_N"/>
</dbReference>
<keyword evidence="3" id="KW-1185">Reference proteome</keyword>
<dbReference type="Pfam" id="PF13400">
    <property type="entry name" value="Tad"/>
    <property type="match status" value="1"/>
</dbReference>
<organism evidence="2 3">
    <name type="scientific">Brevundimonas alba</name>
    <dbReference type="NCBI Taxonomy" id="74314"/>
    <lineage>
        <taxon>Bacteria</taxon>
        <taxon>Pseudomonadati</taxon>
        <taxon>Pseudomonadota</taxon>
        <taxon>Alphaproteobacteria</taxon>
        <taxon>Caulobacterales</taxon>
        <taxon>Caulobacteraceae</taxon>
        <taxon>Brevundimonas</taxon>
    </lineage>
</organism>
<evidence type="ECO:0000313" key="2">
    <source>
        <dbReference type="EMBL" id="NJC42146.1"/>
    </source>
</evidence>
<gene>
    <name evidence="2" type="ORF">GGQ87_002441</name>
</gene>
<protein>
    <submittedName>
        <fullName evidence="2">Flp pilus assembly protein TadG</fullName>
    </submittedName>
</protein>
<comment type="caution">
    <text evidence="2">The sequence shown here is derived from an EMBL/GenBank/DDBJ whole genome shotgun (WGS) entry which is preliminary data.</text>
</comment>
<proteinExistence type="predicted"/>
<sequence>MSPVALVLRIMSALAMVVSCERGSIALKAALILPCVVVLGAGALDLTQVQATKIRLQDIADSAALASASDLGLATDGSNATERARSFVQTHLAEWAQRPAIEEAYEIVDLAGQRAIRVTLSANRPSFFANLLPPGGWNFKAESTATTMGVVPLCVLVTGTSGSKLLNVKDTGRMNAPACMVHSNRDIDVEGGSITAAAVQAVKSARGFISPAAGTGAAPVKDPFAGLDLNYSKRLSCTDVEKAKPLQVTSGTYYVAPGRHCGGIDASGTARILLDPGDHFFLGGHLAVKEDARLEGTDVVLFFDKESKFEFKDRALVNLDGRKTGAYAGLVMGGTRDNTEDFIISADHVESLLGVIYVPAAKLIIEGKADIARDSAWTVIVAEGIQLKGSPSLFINANYEVSDVPVPVGVGSRTGGSRLIQ</sequence>
<reference evidence="2 3" key="1">
    <citation type="submission" date="2020-03" db="EMBL/GenBank/DDBJ databases">
        <title>Genomic Encyclopedia of Type Strains, Phase IV (KMG-IV): sequencing the most valuable type-strain genomes for metagenomic binning, comparative biology and taxonomic classification.</title>
        <authorList>
            <person name="Goeker M."/>
        </authorList>
    </citation>
    <scope>NUCLEOTIDE SEQUENCE [LARGE SCALE GENOMIC DNA]</scope>
    <source>
        <strain evidence="2 3">DSM 4736</strain>
    </source>
</reference>
<evidence type="ECO:0000259" key="1">
    <source>
        <dbReference type="Pfam" id="PF13400"/>
    </source>
</evidence>
<feature type="domain" description="Putative Flp pilus-assembly TadG-like N-terminal" evidence="1">
    <location>
        <begin position="23"/>
        <end position="70"/>
    </location>
</feature>
<name>A0A7X5YLG8_9CAUL</name>